<dbReference type="STRING" id="225164.V4AP91"/>
<dbReference type="Gene3D" id="2.60.40.200">
    <property type="entry name" value="Superoxide dismutase, copper/zinc binding domain"/>
    <property type="match status" value="6"/>
</dbReference>
<feature type="domain" description="Superoxide dismutase copper/zinc binding" evidence="1">
    <location>
        <begin position="605"/>
        <end position="727"/>
    </location>
</feature>
<organism evidence="2 3">
    <name type="scientific">Lottia gigantea</name>
    <name type="common">Giant owl limpet</name>
    <dbReference type="NCBI Taxonomy" id="225164"/>
    <lineage>
        <taxon>Eukaryota</taxon>
        <taxon>Metazoa</taxon>
        <taxon>Spiralia</taxon>
        <taxon>Lophotrochozoa</taxon>
        <taxon>Mollusca</taxon>
        <taxon>Gastropoda</taxon>
        <taxon>Patellogastropoda</taxon>
        <taxon>Lottioidea</taxon>
        <taxon>Lottiidae</taxon>
        <taxon>Lottia</taxon>
    </lineage>
</organism>
<dbReference type="AlphaFoldDB" id="V4AP91"/>
<dbReference type="KEGG" id="lgi:LOTGIDRAFT_238948"/>
<gene>
    <name evidence="2" type="ORF">LOTGIDRAFT_238948</name>
</gene>
<feature type="domain" description="Superoxide dismutase copper/zinc binding" evidence="1">
    <location>
        <begin position="300"/>
        <end position="421"/>
    </location>
</feature>
<dbReference type="OMA" id="GIWGKSL"/>
<dbReference type="InterPro" id="IPR053257">
    <property type="entry name" value="Cu-only_SOD"/>
</dbReference>
<name>V4AP91_LOTGI</name>
<protein>
    <recommendedName>
        <fullName evidence="1">Superoxide dismutase copper/zinc binding domain-containing protein</fullName>
    </recommendedName>
</protein>
<dbReference type="OrthoDB" id="159229at2759"/>
<evidence type="ECO:0000259" key="1">
    <source>
        <dbReference type="Pfam" id="PF00080"/>
    </source>
</evidence>
<dbReference type="Pfam" id="PF00080">
    <property type="entry name" value="Sod_Cu"/>
    <property type="match status" value="3"/>
</dbReference>
<dbReference type="EMBL" id="KB201194">
    <property type="protein sequence ID" value="ESO99012.1"/>
    <property type="molecule type" value="Genomic_DNA"/>
</dbReference>
<evidence type="ECO:0000313" key="3">
    <source>
        <dbReference type="Proteomes" id="UP000030746"/>
    </source>
</evidence>
<dbReference type="Proteomes" id="UP000030746">
    <property type="component" value="Unassembled WGS sequence"/>
</dbReference>
<dbReference type="GO" id="GO:0006801">
    <property type="term" value="P:superoxide metabolic process"/>
    <property type="evidence" value="ECO:0007669"/>
    <property type="project" value="InterPro"/>
</dbReference>
<dbReference type="HOGENOM" id="CLU_004514_1_0_1"/>
<proteinExistence type="predicted"/>
<dbReference type="SUPFAM" id="SSF49329">
    <property type="entry name" value="Cu,Zn superoxide dismutase-like"/>
    <property type="match status" value="6"/>
</dbReference>
<evidence type="ECO:0000313" key="2">
    <source>
        <dbReference type="EMBL" id="ESO99012.1"/>
    </source>
</evidence>
<feature type="domain" description="Superoxide dismutase copper/zinc binding" evidence="1">
    <location>
        <begin position="776"/>
        <end position="887"/>
    </location>
</feature>
<accession>V4AP91</accession>
<dbReference type="GO" id="GO:0046872">
    <property type="term" value="F:metal ion binding"/>
    <property type="evidence" value="ECO:0007669"/>
    <property type="project" value="InterPro"/>
</dbReference>
<dbReference type="GeneID" id="20250902"/>
<sequence length="1007" mass="109470">MHFANQNTIVDKTLKFILVLIAECQCQQLLEAHVEMLGVTGSVVFSQNAPGETIQIQWNLQGIDEFSWQLNELYLNYDTSDKCLTSDIGNRLGNVGGTVLSVSDSTSITDTSISLSGPNTIEGRTILISNQQKTVCASILLRKDYDTSLSKFDNGIYGTVYFRKVPDSSNTIIYTDLFFDQAASVEYKWMVYQGPEGDCKSATTLFNPTSSDGTGCSSTAQTNCPIGELTQKLGNVPVGINVGTTKRRFVDSNLPLTGTNNGISGNILVLLKDNGDVAHCASIMKVQKKYATAYISRQGVKGHMNFRQNSPFDYTNVEISLSGLGNLANGYHVHKFPVPQRSTTEQEVCGNEYVSGHYNPFGVTNSPVGGTNDQYEVGDLSGKYGGLAGNDDYNLTTIDWNLQLFGPRSIIQRSIVIHKNDGSRWICANIKICPVRTAMARITFPFIGHVIFMQDKVLDGSDTSIFVGLNSADGTVTSSKYDWQIHENMVGEDKLQSDVTQRCMSAGNVYHSYTGEASSLQCSASNQIGCKNGDMTKKHGQVTVRASDNTEAEHLFTDSNIALSGPNNLVGKSVVLLDGTTRIACANIYEIRERVAVVNSWSTDVTGSISFSQSKGVTEADTEIDRNVKNLNDIVGPYHVHEFAIPENADNKCSGASVAGHFNPFGITNALANGTHDQYEQGDLSGKFGNLLGEEDRSWSIDTNFDVFGINSVIGRSVVMHKAVDGARYSCGNIIEDVTVTGGSLFQAKATFDSILNGYVMLSQYRYPDGSMSDTSVEIQLKYADGSAGTNDHNWHVHKYSIQGDDQAVTGRCSSAGGHYNPFRVNLESGYDECGRTNPLRCEVGDQSKKLGTYNIGQRKFSTDVYLPLNGPQSVVGRSIVFHAKSKGAPRLACANILPVQNLEPYIITINNPNTIDRPALAATIAKEISARNWEVIVLEKSADTVNCLDLQVYFIGPNAQSLRERAVTKSNEGGYANSLDLCSGCSGVSALRYIVVVFTVVCILFS</sequence>
<dbReference type="RefSeq" id="XP_009050292.1">
    <property type="nucleotide sequence ID" value="XM_009052044.1"/>
</dbReference>
<dbReference type="InterPro" id="IPR036423">
    <property type="entry name" value="SOD-like_Cu/Zn_dom_sf"/>
</dbReference>
<dbReference type="CTD" id="20250902"/>
<dbReference type="InterPro" id="IPR001424">
    <property type="entry name" value="SOD_Cu_Zn_dom"/>
</dbReference>
<keyword evidence="3" id="KW-1185">Reference proteome</keyword>
<dbReference type="PANTHER" id="PTHR20910:SF1">
    <property type="entry name" value="SUPEROXIDE DISMUTASE COPPER_ZINC BINDING DOMAIN-CONTAINING PROTEIN"/>
    <property type="match status" value="1"/>
</dbReference>
<reference evidence="2 3" key="1">
    <citation type="journal article" date="2013" name="Nature">
        <title>Insights into bilaterian evolution from three spiralian genomes.</title>
        <authorList>
            <person name="Simakov O."/>
            <person name="Marletaz F."/>
            <person name="Cho S.J."/>
            <person name="Edsinger-Gonzales E."/>
            <person name="Havlak P."/>
            <person name="Hellsten U."/>
            <person name="Kuo D.H."/>
            <person name="Larsson T."/>
            <person name="Lv J."/>
            <person name="Arendt D."/>
            <person name="Savage R."/>
            <person name="Osoegawa K."/>
            <person name="de Jong P."/>
            <person name="Grimwood J."/>
            <person name="Chapman J.A."/>
            <person name="Shapiro H."/>
            <person name="Aerts A."/>
            <person name="Otillar R.P."/>
            <person name="Terry A.Y."/>
            <person name="Boore J.L."/>
            <person name="Grigoriev I.V."/>
            <person name="Lindberg D.R."/>
            <person name="Seaver E.C."/>
            <person name="Weisblat D.A."/>
            <person name="Putnam N.H."/>
            <person name="Rokhsar D.S."/>
        </authorList>
    </citation>
    <scope>NUCLEOTIDE SEQUENCE [LARGE SCALE GENOMIC DNA]</scope>
</reference>
<dbReference type="PANTHER" id="PTHR20910">
    <property type="entry name" value="AGAP001623-PA"/>
    <property type="match status" value="1"/>
</dbReference>